<evidence type="ECO:0000313" key="12">
    <source>
        <dbReference type="EMBL" id="ORY45323.1"/>
    </source>
</evidence>
<feature type="transmembrane region" description="Helical" evidence="10">
    <location>
        <begin position="390"/>
        <end position="409"/>
    </location>
</feature>
<keyword evidence="13" id="KW-1185">Reference proteome</keyword>
<reference evidence="12 13" key="1">
    <citation type="submission" date="2016-07" db="EMBL/GenBank/DDBJ databases">
        <title>Pervasive Adenine N6-methylation of Active Genes in Fungi.</title>
        <authorList>
            <consortium name="DOE Joint Genome Institute"/>
            <person name="Mondo S.J."/>
            <person name="Dannebaum R.O."/>
            <person name="Kuo R.C."/>
            <person name="Labutti K."/>
            <person name="Haridas S."/>
            <person name="Kuo A."/>
            <person name="Salamov A."/>
            <person name="Ahrendt S.R."/>
            <person name="Lipzen A."/>
            <person name="Sullivan W."/>
            <person name="Andreopoulos W.B."/>
            <person name="Clum A."/>
            <person name="Lindquist E."/>
            <person name="Daum C."/>
            <person name="Ramamoorthy G.K."/>
            <person name="Gryganskyi A."/>
            <person name="Culley D."/>
            <person name="Magnuson J.K."/>
            <person name="James T.Y."/>
            <person name="O'Malley M.A."/>
            <person name="Stajich J.E."/>
            <person name="Spatafora J.W."/>
            <person name="Visel A."/>
            <person name="Grigoriev I.V."/>
        </authorList>
    </citation>
    <scope>NUCLEOTIDE SEQUENCE [LARGE SCALE GENOMIC DNA]</scope>
    <source>
        <strain evidence="12 13">JEL800</strain>
    </source>
</reference>
<feature type="transmembrane region" description="Helical" evidence="10">
    <location>
        <begin position="364"/>
        <end position="384"/>
    </location>
</feature>
<keyword evidence="2 10" id="KW-0812">Transmembrane</keyword>
<comment type="caution">
    <text evidence="12">The sequence shown here is derived from an EMBL/GenBank/DDBJ whole genome shotgun (WGS) entry which is preliminary data.</text>
</comment>
<feature type="domain" description="G-protein coupled receptors family 3 profile" evidence="11">
    <location>
        <begin position="175"/>
        <end position="365"/>
    </location>
</feature>
<feature type="transmembrane region" description="Helical" evidence="10">
    <location>
        <begin position="282"/>
        <end position="304"/>
    </location>
</feature>
<keyword evidence="5 10" id="KW-0472">Membrane</keyword>
<dbReference type="GO" id="GO:0007214">
    <property type="term" value="P:gamma-aminobutyric acid signaling pathway"/>
    <property type="evidence" value="ECO:0007669"/>
    <property type="project" value="TreeGrafter"/>
</dbReference>
<evidence type="ECO:0000256" key="8">
    <source>
        <dbReference type="ARBA" id="ARBA00023224"/>
    </source>
</evidence>
<evidence type="ECO:0000256" key="6">
    <source>
        <dbReference type="ARBA" id="ARBA00023170"/>
    </source>
</evidence>
<dbReference type="AlphaFoldDB" id="A0A1Y2CE55"/>
<feature type="transmembrane region" description="Helical" evidence="10">
    <location>
        <begin position="244"/>
        <end position="261"/>
    </location>
</feature>
<dbReference type="OrthoDB" id="2126318at2759"/>
<dbReference type="Pfam" id="PF00003">
    <property type="entry name" value="7tm_3"/>
    <property type="match status" value="1"/>
</dbReference>
<dbReference type="PROSITE" id="PS50259">
    <property type="entry name" value="G_PROTEIN_RECEP_F3_4"/>
    <property type="match status" value="1"/>
</dbReference>
<dbReference type="InterPro" id="IPR017978">
    <property type="entry name" value="GPCR_3_C"/>
</dbReference>
<dbReference type="Proteomes" id="UP000193642">
    <property type="component" value="Unassembled WGS sequence"/>
</dbReference>
<feature type="transmembrane region" description="Helical" evidence="10">
    <location>
        <begin position="179"/>
        <end position="198"/>
    </location>
</feature>
<feature type="transmembrane region" description="Helical" evidence="10">
    <location>
        <begin position="333"/>
        <end position="352"/>
    </location>
</feature>
<evidence type="ECO:0000256" key="4">
    <source>
        <dbReference type="ARBA" id="ARBA00023040"/>
    </source>
</evidence>
<evidence type="ECO:0000259" key="11">
    <source>
        <dbReference type="PROSITE" id="PS50259"/>
    </source>
</evidence>
<feature type="region of interest" description="Disordered" evidence="9">
    <location>
        <begin position="475"/>
        <end position="496"/>
    </location>
</feature>
<name>A0A1Y2CE55_9FUNG</name>
<keyword evidence="4" id="KW-0297">G-protein coupled receptor</keyword>
<evidence type="ECO:0000256" key="2">
    <source>
        <dbReference type="ARBA" id="ARBA00022692"/>
    </source>
</evidence>
<keyword evidence="7" id="KW-0325">Glycoprotein</keyword>
<dbReference type="InterPro" id="IPR002455">
    <property type="entry name" value="GPCR3_GABA-B"/>
</dbReference>
<protein>
    <recommendedName>
        <fullName evidence="11">G-protein coupled receptors family 3 profile domain-containing protein</fullName>
    </recommendedName>
</protein>
<evidence type="ECO:0000256" key="9">
    <source>
        <dbReference type="SAM" id="MobiDB-lite"/>
    </source>
</evidence>
<gene>
    <name evidence="12" type="ORF">BCR33DRAFT_716604</name>
</gene>
<keyword evidence="8" id="KW-0807">Transducer</keyword>
<evidence type="ECO:0000313" key="13">
    <source>
        <dbReference type="Proteomes" id="UP000193642"/>
    </source>
</evidence>
<dbReference type="STRING" id="329046.A0A1Y2CE55"/>
<evidence type="ECO:0000256" key="7">
    <source>
        <dbReference type="ARBA" id="ARBA00023180"/>
    </source>
</evidence>
<keyword evidence="6" id="KW-0675">Receptor</keyword>
<feature type="transmembrane region" description="Helical" evidence="10">
    <location>
        <begin position="210"/>
        <end position="232"/>
    </location>
</feature>
<comment type="subcellular location">
    <subcellularLocation>
        <location evidence="1">Membrane</location>
        <topology evidence="1">Multi-pass membrane protein</topology>
    </subcellularLocation>
</comment>
<evidence type="ECO:0000256" key="1">
    <source>
        <dbReference type="ARBA" id="ARBA00004141"/>
    </source>
</evidence>
<dbReference type="PANTHER" id="PTHR10519">
    <property type="entry name" value="GABA-B RECEPTOR"/>
    <property type="match status" value="1"/>
</dbReference>
<proteinExistence type="predicted"/>
<accession>A0A1Y2CE55</accession>
<dbReference type="EMBL" id="MCGO01000020">
    <property type="protein sequence ID" value="ORY45323.1"/>
    <property type="molecule type" value="Genomic_DNA"/>
</dbReference>
<dbReference type="GO" id="GO:0004965">
    <property type="term" value="F:G protein-coupled GABA receptor activity"/>
    <property type="evidence" value="ECO:0007669"/>
    <property type="project" value="InterPro"/>
</dbReference>
<dbReference type="GO" id="GO:0038039">
    <property type="term" value="C:G protein-coupled receptor heterodimeric complex"/>
    <property type="evidence" value="ECO:0007669"/>
    <property type="project" value="TreeGrafter"/>
</dbReference>
<evidence type="ECO:0000256" key="10">
    <source>
        <dbReference type="SAM" id="Phobius"/>
    </source>
</evidence>
<keyword evidence="3 10" id="KW-1133">Transmembrane helix</keyword>
<organism evidence="12 13">
    <name type="scientific">Rhizoclosmatium globosum</name>
    <dbReference type="NCBI Taxonomy" id="329046"/>
    <lineage>
        <taxon>Eukaryota</taxon>
        <taxon>Fungi</taxon>
        <taxon>Fungi incertae sedis</taxon>
        <taxon>Chytridiomycota</taxon>
        <taxon>Chytridiomycota incertae sedis</taxon>
        <taxon>Chytridiomycetes</taxon>
        <taxon>Chytridiales</taxon>
        <taxon>Chytriomycetaceae</taxon>
        <taxon>Rhizoclosmatium</taxon>
    </lineage>
</organism>
<sequence length="610" mass="67407">MVYPLPESVPKTDPNLISLTNTWNRLYYANPLKYQIQRFTWSNAGPFDCAGTMLYGLHKLLQSNPNFTPTMLAKRQLQNYLNYTQFADTGFNGTLLNPMRLDANGDVAAKTIFLSLNRSFWETGTQPPFGEINKITGAYTRLFDPIFNSGTTTPPPDGPPVVVLIPVVNDLSTTNGATILSLAVIGLVFVTITVAFLLKYQNERPIKMTSVPESLVTLVGCVMLYTSIIFYLGPISTSSCDARMWLLIGGYSVAITPVSAKNLRMHIVLTSKTRIDGKFLTLMTRVGIAGVILLQCALLVYLSVSTTPTLALQTQSPYTFRTCYLKPDVSTQLLTASTVLLHLTLPILAYLFRNADPIYNDSPALISLFLYFGVGAGILEILPVRKDLDMMHSVVVFVVTTCGILSMFGKRIYEVLYDQIVEKGVLKRGIKSGTSGTGAKSALTSQGEVSNHANAAPKEKIVKTSLAQAPLGVNHKSPTTASLTRKKEPNPHHHRPVNCAPLPGIIVFKAKRGRFQVLWDTWIRGVVYLNTLHTRTWVSIATTQKVYAFRIDDGLQIQYQKSADGKRFKVVLVSGVNGVQIEWEFQTEKAAQDFVSEFSARRTFILQAAE</sequence>
<evidence type="ECO:0000256" key="3">
    <source>
        <dbReference type="ARBA" id="ARBA00022989"/>
    </source>
</evidence>
<evidence type="ECO:0000256" key="5">
    <source>
        <dbReference type="ARBA" id="ARBA00023136"/>
    </source>
</evidence>
<dbReference type="PANTHER" id="PTHR10519:SF20">
    <property type="entry name" value="G-PROTEIN COUPLED RECEPTOR 156-RELATED"/>
    <property type="match status" value="1"/>
</dbReference>